<dbReference type="AlphaFoldDB" id="A0A1G9XN27"/>
<keyword evidence="3" id="KW-1185">Reference proteome</keyword>
<keyword evidence="1" id="KW-0472">Membrane</keyword>
<proteinExistence type="predicted"/>
<organism evidence="2 3">
    <name type="scientific">Haloarchaeobius iranensis</name>
    <dbReference type="NCBI Taxonomy" id="996166"/>
    <lineage>
        <taxon>Archaea</taxon>
        <taxon>Methanobacteriati</taxon>
        <taxon>Methanobacteriota</taxon>
        <taxon>Stenosarchaea group</taxon>
        <taxon>Halobacteria</taxon>
        <taxon>Halobacteriales</taxon>
        <taxon>Halorubellaceae</taxon>
        <taxon>Haloarchaeobius</taxon>
    </lineage>
</organism>
<protein>
    <submittedName>
        <fullName evidence="2">Uncharacterized protein</fullName>
    </submittedName>
</protein>
<reference evidence="2 3" key="1">
    <citation type="submission" date="2016-10" db="EMBL/GenBank/DDBJ databases">
        <authorList>
            <person name="de Groot N.N."/>
        </authorList>
    </citation>
    <scope>NUCLEOTIDE SEQUENCE [LARGE SCALE GENOMIC DNA]</scope>
    <source>
        <strain evidence="3">EB21,IBRC-M 10013,KCTC 4048</strain>
    </source>
</reference>
<dbReference type="Pfam" id="PF24377">
    <property type="entry name" value="DUF7533"/>
    <property type="match status" value="1"/>
</dbReference>
<evidence type="ECO:0000256" key="1">
    <source>
        <dbReference type="SAM" id="Phobius"/>
    </source>
</evidence>
<keyword evidence="1" id="KW-1133">Transmembrane helix</keyword>
<dbReference type="InterPro" id="IPR055955">
    <property type="entry name" value="DUF7533"/>
</dbReference>
<feature type="transmembrane region" description="Helical" evidence="1">
    <location>
        <begin position="36"/>
        <end position="54"/>
    </location>
</feature>
<keyword evidence="1" id="KW-0812">Transmembrane</keyword>
<name>A0A1G9XN27_9EURY</name>
<evidence type="ECO:0000313" key="2">
    <source>
        <dbReference type="EMBL" id="SDM98174.1"/>
    </source>
</evidence>
<accession>A0A1G9XN27</accession>
<sequence length="87" mass="9232">MPNMGQSIFGQFSLLVTLAFALPAMAAGVDLFFVQGNTTWGAALMGIGVLMVLMEKYVDNPFDAGSIVGETMVEAAVKEPDEGEENE</sequence>
<gene>
    <name evidence="2" type="ORF">SAMN05192554_11147</name>
</gene>
<dbReference type="Proteomes" id="UP000199370">
    <property type="component" value="Unassembled WGS sequence"/>
</dbReference>
<evidence type="ECO:0000313" key="3">
    <source>
        <dbReference type="Proteomes" id="UP000199370"/>
    </source>
</evidence>
<dbReference type="EMBL" id="FNIA01000011">
    <property type="protein sequence ID" value="SDM98174.1"/>
    <property type="molecule type" value="Genomic_DNA"/>
</dbReference>